<dbReference type="InterPro" id="IPR037066">
    <property type="entry name" value="Plug_dom_sf"/>
</dbReference>
<gene>
    <name evidence="2" type="ORF">C4F49_15900</name>
</gene>
<reference evidence="2" key="1">
    <citation type="submission" date="2018-02" db="EMBL/GenBank/DDBJ databases">
        <authorList>
            <person name="Vasarhelyi B.M."/>
            <person name="Deshmukh S."/>
            <person name="Balint B."/>
            <person name="Kukolya J."/>
        </authorList>
    </citation>
    <scope>NUCLEOTIDE SEQUENCE</scope>
    <source>
        <strain evidence="2">KB22</strain>
    </source>
</reference>
<dbReference type="Gene3D" id="2.170.130.10">
    <property type="entry name" value="TonB-dependent receptor, plug domain"/>
    <property type="match status" value="1"/>
</dbReference>
<sequence length="176" mass="19710">MKRFLLILLFLGFLNHVFAQNSSESKTGLQNLKPLVIVDGVKKSIEDLEMYQADSIATITVYKDSIALKLYGNEGENGVLDIKTKAFVRSFLVSLFKKSSSAYDSLYTKNSGDHQFAYISNGVPVTENYLGNLSEVDEDSLDKIEIISKEDLASTYSIADKEFGILLFWTEPQKSK</sequence>
<keyword evidence="1" id="KW-0732">Signal</keyword>
<evidence type="ECO:0000256" key="1">
    <source>
        <dbReference type="SAM" id="SignalP"/>
    </source>
</evidence>
<feature type="chain" id="PRO_5036827435" description="TonB-dependent Receptor Plug Domain" evidence="1">
    <location>
        <begin position="20"/>
        <end position="176"/>
    </location>
</feature>
<dbReference type="SUPFAM" id="SSF56935">
    <property type="entry name" value="Porins"/>
    <property type="match status" value="1"/>
</dbReference>
<organism evidence="2 3">
    <name type="scientific">Sphingobacterium hungaricum</name>
    <dbReference type="NCBI Taxonomy" id="2082723"/>
    <lineage>
        <taxon>Bacteria</taxon>
        <taxon>Pseudomonadati</taxon>
        <taxon>Bacteroidota</taxon>
        <taxon>Sphingobacteriia</taxon>
        <taxon>Sphingobacteriales</taxon>
        <taxon>Sphingobacteriaceae</taxon>
        <taxon>Sphingobacterium</taxon>
    </lineage>
</organism>
<dbReference type="EMBL" id="PRDK01000009">
    <property type="protein sequence ID" value="MBE8715167.1"/>
    <property type="molecule type" value="Genomic_DNA"/>
</dbReference>
<keyword evidence="3" id="KW-1185">Reference proteome</keyword>
<dbReference type="RefSeq" id="WP_196937017.1">
    <property type="nucleotide sequence ID" value="NZ_MU158698.1"/>
</dbReference>
<evidence type="ECO:0000313" key="2">
    <source>
        <dbReference type="EMBL" id="MBE8715167.1"/>
    </source>
</evidence>
<feature type="signal peptide" evidence="1">
    <location>
        <begin position="1"/>
        <end position="19"/>
    </location>
</feature>
<dbReference type="AlphaFoldDB" id="A0A928YRY2"/>
<protein>
    <recommendedName>
        <fullName evidence="4">TonB-dependent Receptor Plug Domain</fullName>
    </recommendedName>
</protein>
<name>A0A928YRY2_9SPHI</name>
<comment type="caution">
    <text evidence="2">The sequence shown here is derived from an EMBL/GenBank/DDBJ whole genome shotgun (WGS) entry which is preliminary data.</text>
</comment>
<dbReference type="Proteomes" id="UP000616201">
    <property type="component" value="Unassembled WGS sequence"/>
</dbReference>
<evidence type="ECO:0000313" key="3">
    <source>
        <dbReference type="Proteomes" id="UP000616201"/>
    </source>
</evidence>
<accession>A0A928YRY2</accession>
<proteinExistence type="predicted"/>
<evidence type="ECO:0008006" key="4">
    <source>
        <dbReference type="Google" id="ProtNLM"/>
    </source>
</evidence>